<evidence type="ECO:0000313" key="1">
    <source>
        <dbReference type="EMBL" id="CAE0493008.1"/>
    </source>
</evidence>
<gene>
    <name evidence="1" type="ORF">DTER00134_LOCUS8081</name>
</gene>
<sequence>MIKWCSEPCGAQMTWRAGCRCLMSNDRMALRIKRRKGSLHERLDGDEDGRRGYDVHGPCDLHDLGSKPDMRASRSLHALLFLLIKTKQMQRGTPATTVWHAHCRGEDTLFTPCACACKEPIAPPT</sequence>
<proteinExistence type="predicted"/>
<dbReference type="AlphaFoldDB" id="A0A7S3VMG3"/>
<name>A0A7S3VMG3_DUNTE</name>
<accession>A0A7S3VMG3</accession>
<dbReference type="EMBL" id="HBIP01014027">
    <property type="protein sequence ID" value="CAE0493008.1"/>
    <property type="molecule type" value="Transcribed_RNA"/>
</dbReference>
<reference evidence="1" key="1">
    <citation type="submission" date="2021-01" db="EMBL/GenBank/DDBJ databases">
        <authorList>
            <person name="Corre E."/>
            <person name="Pelletier E."/>
            <person name="Niang G."/>
            <person name="Scheremetjew M."/>
            <person name="Finn R."/>
            <person name="Kale V."/>
            <person name="Holt S."/>
            <person name="Cochrane G."/>
            <person name="Meng A."/>
            <person name="Brown T."/>
            <person name="Cohen L."/>
        </authorList>
    </citation>
    <scope>NUCLEOTIDE SEQUENCE</scope>
    <source>
        <strain evidence="1">CCMP1320</strain>
    </source>
</reference>
<organism evidence="1">
    <name type="scientific">Dunaliella tertiolecta</name>
    <name type="common">Green alga</name>
    <dbReference type="NCBI Taxonomy" id="3047"/>
    <lineage>
        <taxon>Eukaryota</taxon>
        <taxon>Viridiplantae</taxon>
        <taxon>Chlorophyta</taxon>
        <taxon>core chlorophytes</taxon>
        <taxon>Chlorophyceae</taxon>
        <taxon>CS clade</taxon>
        <taxon>Chlamydomonadales</taxon>
        <taxon>Dunaliellaceae</taxon>
        <taxon>Dunaliella</taxon>
    </lineage>
</organism>
<protein>
    <submittedName>
        <fullName evidence="1">Uncharacterized protein</fullName>
    </submittedName>
</protein>